<evidence type="ECO:0000313" key="3">
    <source>
        <dbReference type="Proteomes" id="UP000317371"/>
    </source>
</evidence>
<dbReference type="OrthoDB" id="137480at2"/>
<dbReference type="InParanoid" id="A0A540VBK6"/>
<gene>
    <name evidence="2" type="ORF">FKZ61_18145</name>
</gene>
<feature type="region of interest" description="Disordered" evidence="1">
    <location>
        <begin position="947"/>
        <end position="972"/>
    </location>
</feature>
<accession>A0A540VBK6</accession>
<dbReference type="SUPFAM" id="SSF49478">
    <property type="entry name" value="Cna protein B-type domain"/>
    <property type="match status" value="1"/>
</dbReference>
<proteinExistence type="predicted"/>
<protein>
    <submittedName>
        <fullName evidence="2">Carboxypeptidase regulatory-like domain-containing protein</fullName>
    </submittedName>
</protein>
<name>A0A540VBK6_9CHLR</name>
<dbReference type="Proteomes" id="UP000317371">
    <property type="component" value="Unassembled WGS sequence"/>
</dbReference>
<keyword evidence="2" id="KW-0378">Hydrolase</keyword>
<keyword evidence="2" id="KW-0121">Carboxypeptidase</keyword>
<keyword evidence="3" id="KW-1185">Reference proteome</keyword>
<organism evidence="2 3">
    <name type="scientific">Litorilinea aerophila</name>
    <dbReference type="NCBI Taxonomy" id="1204385"/>
    <lineage>
        <taxon>Bacteria</taxon>
        <taxon>Bacillati</taxon>
        <taxon>Chloroflexota</taxon>
        <taxon>Caldilineae</taxon>
        <taxon>Caldilineales</taxon>
        <taxon>Caldilineaceae</taxon>
        <taxon>Litorilinea</taxon>
    </lineage>
</organism>
<reference evidence="2 3" key="1">
    <citation type="submission" date="2019-06" db="EMBL/GenBank/DDBJ databases">
        <title>Genome sequence of Litorilinea aerophila BAA-2444.</title>
        <authorList>
            <person name="Maclea K.S."/>
            <person name="Maurais E.G."/>
            <person name="Iannazzi L.C."/>
        </authorList>
    </citation>
    <scope>NUCLEOTIDE SEQUENCE [LARGE SCALE GENOMIC DNA]</scope>
    <source>
        <strain evidence="2 3">ATCC BAA-2444</strain>
    </source>
</reference>
<dbReference type="GO" id="GO:0004180">
    <property type="term" value="F:carboxypeptidase activity"/>
    <property type="evidence" value="ECO:0007669"/>
    <property type="project" value="UniProtKB-KW"/>
</dbReference>
<keyword evidence="2" id="KW-0645">Protease</keyword>
<comment type="caution">
    <text evidence="2">The sequence shown here is derived from an EMBL/GenBank/DDBJ whole genome shotgun (WGS) entry which is preliminary data.</text>
</comment>
<evidence type="ECO:0000313" key="2">
    <source>
        <dbReference type="EMBL" id="TQE94150.1"/>
    </source>
</evidence>
<dbReference type="EMBL" id="VIGC01000027">
    <property type="protein sequence ID" value="TQE94150.1"/>
    <property type="molecule type" value="Genomic_DNA"/>
</dbReference>
<dbReference type="AlphaFoldDB" id="A0A540VBK6"/>
<sequence length="1068" mass="116151">MELHEYPRPANDTGIGIHWCPGYATAIGLGRIRDFWIPEMKAMGIKWVKIFNHDGAIDFAELLLAEGFMPIVRLYRPTPNPGVLDIKEIVHLDAFIRAGVRYFEFNSEPDQDAQWKGGRVPANGLELVVENTIANLETILERGGMPGIPAVSNGSRWDLVGKIVARGRKDLFNGPVWLAIHNYSRNRPLDYPYDIGNQEGAAYTRRFYETVANEQWGEDAWRGRTLAEVNRLRLERCNPGSTVMDDPACWLAYEYFDARVRRHLGRSIPILSTENGYLVGEDVDPRYPATTPDLHMAQTLEACRIMMGTSQRFPAAPDYYFCTAFWLIGNGVLGSTSPWWEHHAWYSDRWPGGVLPIVRALKAEPKAVRRWQRSGPVGARVTLHGMVAHAGEHRTLILEKAGTQVARVTLDANSRYVIPDLLPGNYTLRVADTLVEQAVSLAPGQAEAVVNLDLAQPRSSGDGGSVLQGVVRGGAGAVVLLLRTDDGEEWVTMARDDGTFRFVDLPAGTYNLRLQQDGSRVDGLILDGRSQVEAQLAVAGWGYTVDTSQEADRLGLIRCAVEGHPGVTVQAHRDGWSSPPVQTGSMPELGEDVCEIGGLEAGHYTVTVTGLPAQEGQPTTLEAYVHVDKKRIPFIRFVYTDLTTNEARSSAIHGRVIGGPAQATGLQVVLMDQQARRHVQDVGVDRTFSFTGLGPGLYSVAVVGHEQEASQADIGLDGLNQVQVELSLPLEPGNRPLDSLEPVEEAIPQEPEMGHSLVVGTAPDTAGRMARLVDTVGNEYKCVVDAEDRFYFAGLPAGSYTLSIEGGYQQADLELDGSEQGLEVIFAPLVTTWESKVSPAGSMPGYSVLRVEVEGMADLPVYIWKSDWDGMVRRTGSKPEYGDHVAEFSPLGPGHYMIEPEGLGVWADVELTGLEVVWVEFFRKAVPSEPTVVRPVSAAVLNGTPGATAAGDALGEGPDTMENSPSAPEDGPSALIGQEDYLFLGQVTLGPDDVKALLDFVASARPAMGDDVAAAARARSVWVLGQAPDEALASWHARGVAVEFLQPPLAEALAAARRQRPAPLANRR</sequence>
<evidence type="ECO:0000256" key="1">
    <source>
        <dbReference type="SAM" id="MobiDB-lite"/>
    </source>
</evidence>
<dbReference type="RefSeq" id="WP_141611578.1">
    <property type="nucleotide sequence ID" value="NZ_VIGC02000027.1"/>
</dbReference>